<evidence type="ECO:0000313" key="2">
    <source>
        <dbReference type="Proteomes" id="UP001054837"/>
    </source>
</evidence>
<gene>
    <name evidence="1" type="primary">AVEN_23554_1</name>
    <name evidence="1" type="ORF">CDAR_415011</name>
</gene>
<protein>
    <submittedName>
        <fullName evidence="1">Uncharacterized protein</fullName>
    </submittedName>
</protein>
<comment type="caution">
    <text evidence="1">The sequence shown here is derived from an EMBL/GenBank/DDBJ whole genome shotgun (WGS) entry which is preliminary data.</text>
</comment>
<evidence type="ECO:0000313" key="1">
    <source>
        <dbReference type="EMBL" id="GIY45605.1"/>
    </source>
</evidence>
<keyword evidence="2" id="KW-1185">Reference proteome</keyword>
<reference evidence="1 2" key="1">
    <citation type="submission" date="2021-06" db="EMBL/GenBank/DDBJ databases">
        <title>Caerostris darwini draft genome.</title>
        <authorList>
            <person name="Kono N."/>
            <person name="Arakawa K."/>
        </authorList>
    </citation>
    <scope>NUCLEOTIDE SEQUENCE [LARGE SCALE GENOMIC DNA]</scope>
</reference>
<organism evidence="1 2">
    <name type="scientific">Caerostris darwini</name>
    <dbReference type="NCBI Taxonomy" id="1538125"/>
    <lineage>
        <taxon>Eukaryota</taxon>
        <taxon>Metazoa</taxon>
        <taxon>Ecdysozoa</taxon>
        <taxon>Arthropoda</taxon>
        <taxon>Chelicerata</taxon>
        <taxon>Arachnida</taxon>
        <taxon>Araneae</taxon>
        <taxon>Araneomorphae</taxon>
        <taxon>Entelegynae</taxon>
        <taxon>Araneoidea</taxon>
        <taxon>Araneidae</taxon>
        <taxon>Caerostris</taxon>
    </lineage>
</organism>
<sequence>MIKKKLCATEFVLQTQCALTVANIAKQLSPRIQVMGWNWIIIVLMHLQVGMTQLSNVNLDDLQTNEPDHAGYGWPTRVFEGKVLTDCEGLGFRNATKNKCGFCTGGNTNLPKQYYMDCEGKCEGTASSLDCNGDCRGKAYIDECSGECIGGNTKKTEKDVESYRDCRGGCMSSGIKLFKDSCSVCHTGTSPFQDCTNRCHMPSQEKQMTKLICGRCVGGTSGIPASDVLDPCGNCKSDGIECPCNGTGKPDACGICNGGGVSCMKAIRFQPRALPVNTQATVRFY</sequence>
<proteinExistence type="predicted"/>
<dbReference type="AlphaFoldDB" id="A0AAV4TLE2"/>
<name>A0AAV4TLE2_9ARAC</name>
<accession>A0AAV4TLE2</accession>
<dbReference type="Proteomes" id="UP001054837">
    <property type="component" value="Unassembled WGS sequence"/>
</dbReference>
<dbReference type="EMBL" id="BPLQ01009652">
    <property type="protein sequence ID" value="GIY45605.1"/>
    <property type="molecule type" value="Genomic_DNA"/>
</dbReference>